<evidence type="ECO:0000313" key="3">
    <source>
        <dbReference type="EMBL" id="ACY17928.1"/>
    </source>
</evidence>
<reference evidence="3 4" key="1">
    <citation type="journal article" date="2010" name="Stand. Genomic Sci.">
        <title>Complete genome sequence of Haliangium ochraceum type strain (SMP-2).</title>
        <authorList>
            <consortium name="US DOE Joint Genome Institute (JGI-PGF)"/>
            <person name="Ivanova N."/>
            <person name="Daum C."/>
            <person name="Lang E."/>
            <person name="Abt B."/>
            <person name="Kopitz M."/>
            <person name="Saunders E."/>
            <person name="Lapidus A."/>
            <person name="Lucas S."/>
            <person name="Glavina Del Rio T."/>
            <person name="Nolan M."/>
            <person name="Tice H."/>
            <person name="Copeland A."/>
            <person name="Cheng J.F."/>
            <person name="Chen F."/>
            <person name="Bruce D."/>
            <person name="Goodwin L."/>
            <person name="Pitluck S."/>
            <person name="Mavromatis K."/>
            <person name="Pati A."/>
            <person name="Mikhailova N."/>
            <person name="Chen A."/>
            <person name="Palaniappan K."/>
            <person name="Land M."/>
            <person name="Hauser L."/>
            <person name="Chang Y.J."/>
            <person name="Jeffries C.D."/>
            <person name="Detter J.C."/>
            <person name="Brettin T."/>
            <person name="Rohde M."/>
            <person name="Goker M."/>
            <person name="Bristow J."/>
            <person name="Markowitz V."/>
            <person name="Eisen J.A."/>
            <person name="Hugenholtz P."/>
            <person name="Kyrpides N.C."/>
            <person name="Klenk H.P."/>
        </authorList>
    </citation>
    <scope>NUCLEOTIDE SEQUENCE [LARGE SCALE GENOMIC DNA]</scope>
    <source>
        <strain evidence="4">DSM 14365 / CIP 107738 / JCM 11303 / AJ 13395 / SMP-2</strain>
    </source>
</reference>
<protein>
    <recommendedName>
        <fullName evidence="2">PAS domain-containing protein</fullName>
    </recommendedName>
</protein>
<dbReference type="InterPro" id="IPR035965">
    <property type="entry name" value="PAS-like_dom_sf"/>
</dbReference>
<keyword evidence="1" id="KW-0175">Coiled coil</keyword>
<dbReference type="HOGENOM" id="CLU_1445804_0_0_7"/>
<dbReference type="AlphaFoldDB" id="D0LYR2"/>
<evidence type="ECO:0000313" key="4">
    <source>
        <dbReference type="Proteomes" id="UP000001880"/>
    </source>
</evidence>
<evidence type="ECO:0000259" key="2">
    <source>
        <dbReference type="Pfam" id="PF13426"/>
    </source>
</evidence>
<dbReference type="eggNOG" id="COG4191">
    <property type="taxonomic scope" value="Bacteria"/>
</dbReference>
<dbReference type="RefSeq" id="WP_012830520.1">
    <property type="nucleotide sequence ID" value="NC_013440.1"/>
</dbReference>
<dbReference type="KEGG" id="hoh:Hoch_5445"/>
<dbReference type="InterPro" id="IPR000014">
    <property type="entry name" value="PAS"/>
</dbReference>
<accession>D0LYR2</accession>
<evidence type="ECO:0000256" key="1">
    <source>
        <dbReference type="SAM" id="Coils"/>
    </source>
</evidence>
<keyword evidence="4" id="KW-1185">Reference proteome</keyword>
<dbReference type="Pfam" id="PF13426">
    <property type="entry name" value="PAS_9"/>
    <property type="match status" value="1"/>
</dbReference>
<dbReference type="Proteomes" id="UP000001880">
    <property type="component" value="Chromosome"/>
</dbReference>
<gene>
    <name evidence="3" type="ordered locus">Hoch_5445</name>
</gene>
<organism evidence="3 4">
    <name type="scientific">Haliangium ochraceum (strain DSM 14365 / JCM 11303 / SMP-2)</name>
    <dbReference type="NCBI Taxonomy" id="502025"/>
    <lineage>
        <taxon>Bacteria</taxon>
        <taxon>Pseudomonadati</taxon>
        <taxon>Myxococcota</taxon>
        <taxon>Polyangia</taxon>
        <taxon>Haliangiales</taxon>
        <taxon>Kofleriaceae</taxon>
        <taxon>Haliangium</taxon>
    </lineage>
</organism>
<feature type="domain" description="PAS" evidence="2">
    <location>
        <begin position="25"/>
        <end position="131"/>
    </location>
</feature>
<feature type="coiled-coil region" evidence="1">
    <location>
        <begin position="136"/>
        <end position="163"/>
    </location>
</feature>
<dbReference type="EMBL" id="CP001804">
    <property type="protein sequence ID" value="ACY17928.1"/>
    <property type="molecule type" value="Genomic_DNA"/>
</dbReference>
<dbReference type="Gene3D" id="3.30.450.20">
    <property type="entry name" value="PAS domain"/>
    <property type="match status" value="1"/>
</dbReference>
<name>D0LYR2_HALO1</name>
<sequence length="187" mass="21589">MALDIHPALQSFIARFKDVSSAIVDSYFVVDRERRIVDFNRAFYSMLPRQVARGLKGKTCYEVLELNICHSECIAEQCWQGSRHVRLDEISGHIVGANDQREMRFILSAVPIADEEGNHVGALEIQRNVTDEAMVQVKYQEMLENEERERERLANQIRARTKALLDTNQRLLQTQKELLAYKKGLVL</sequence>
<proteinExistence type="predicted"/>
<dbReference type="SUPFAM" id="SSF55785">
    <property type="entry name" value="PYP-like sensor domain (PAS domain)"/>
    <property type="match status" value="1"/>
</dbReference>